<dbReference type="PRINTS" id="PR00332">
    <property type="entry name" value="HISTRIAD"/>
</dbReference>
<proteinExistence type="predicted"/>
<organism evidence="3 4">
    <name type="scientific">Cupriavidus malaysiensis</name>
    <dbReference type="NCBI Taxonomy" id="367825"/>
    <lineage>
        <taxon>Bacteria</taxon>
        <taxon>Pseudomonadati</taxon>
        <taxon>Pseudomonadota</taxon>
        <taxon>Betaproteobacteria</taxon>
        <taxon>Burkholderiales</taxon>
        <taxon>Burkholderiaceae</taxon>
        <taxon>Cupriavidus</taxon>
    </lineage>
</organism>
<sequence length="141" mass="15538">MYDPNNVFAKILRGELPCFKVYEDDQTFAFMDIMPQADGHLLVLPKEAAAEIFELSEPAAQAAMRTTQRLARAVRAAFQPDGLFIGQFNGPAAGQTVPHVHFHVIPRAEGQPLRRHANEKQDPAVLKAHAERVIAALAELA</sequence>
<dbReference type="InterPro" id="IPR036265">
    <property type="entry name" value="HIT-like_sf"/>
</dbReference>
<dbReference type="EMBL" id="CP017754">
    <property type="protein sequence ID" value="AOZ04943.1"/>
    <property type="molecule type" value="Genomic_DNA"/>
</dbReference>
<name>A0A1D9HYN5_9BURK</name>
<dbReference type="InterPro" id="IPR039384">
    <property type="entry name" value="HINT"/>
</dbReference>
<evidence type="ECO:0000313" key="4">
    <source>
        <dbReference type="Proteomes" id="UP000177515"/>
    </source>
</evidence>
<dbReference type="PROSITE" id="PS51084">
    <property type="entry name" value="HIT_2"/>
    <property type="match status" value="1"/>
</dbReference>
<gene>
    <name evidence="3" type="ORF">BKK80_03200</name>
</gene>
<dbReference type="InterPro" id="IPR011146">
    <property type="entry name" value="HIT-like"/>
</dbReference>
<dbReference type="Gene3D" id="3.30.428.10">
    <property type="entry name" value="HIT-like"/>
    <property type="match status" value="1"/>
</dbReference>
<reference evidence="3 4" key="1">
    <citation type="submission" date="2016-10" db="EMBL/GenBank/DDBJ databases">
        <title>Complete genome sequences of three Cupriavidus strains isolated from various Malaysian environments.</title>
        <authorList>
            <person name="Abdullah A.A.-A."/>
            <person name="Shafie N.A.H."/>
            <person name="Lau N.S."/>
        </authorList>
    </citation>
    <scope>NUCLEOTIDE SEQUENCE [LARGE SCALE GENOMIC DNA]</scope>
    <source>
        <strain evidence="3 4">USMAA1020</strain>
    </source>
</reference>
<evidence type="ECO:0000259" key="2">
    <source>
        <dbReference type="PROSITE" id="PS51084"/>
    </source>
</evidence>
<feature type="short sequence motif" description="Histidine triad motif" evidence="1">
    <location>
        <begin position="99"/>
        <end position="103"/>
    </location>
</feature>
<evidence type="ECO:0000313" key="3">
    <source>
        <dbReference type="EMBL" id="AOZ04943.1"/>
    </source>
</evidence>
<dbReference type="CDD" id="cd01277">
    <property type="entry name" value="HINT_subgroup"/>
    <property type="match status" value="1"/>
</dbReference>
<dbReference type="Pfam" id="PF01230">
    <property type="entry name" value="HIT"/>
    <property type="match status" value="1"/>
</dbReference>
<dbReference type="InterPro" id="IPR001310">
    <property type="entry name" value="Histidine_triad_HIT"/>
</dbReference>
<protein>
    <submittedName>
        <fullName evidence="3">HIT family protein</fullName>
    </submittedName>
</protein>
<keyword evidence="4" id="KW-1185">Reference proteome</keyword>
<feature type="domain" description="HIT" evidence="2">
    <location>
        <begin position="7"/>
        <end position="114"/>
    </location>
</feature>
<evidence type="ECO:0000256" key="1">
    <source>
        <dbReference type="PROSITE-ProRule" id="PRU00464"/>
    </source>
</evidence>
<dbReference type="RefSeq" id="WP_071010842.1">
    <property type="nucleotide sequence ID" value="NZ_CP017754.1"/>
</dbReference>
<dbReference type="PANTHER" id="PTHR46648:SF1">
    <property type="entry name" value="ADENOSINE 5'-MONOPHOSPHORAMIDASE HNT1"/>
    <property type="match status" value="1"/>
</dbReference>
<accession>A0A1D9HYN5</accession>
<dbReference type="SUPFAM" id="SSF54197">
    <property type="entry name" value="HIT-like"/>
    <property type="match status" value="1"/>
</dbReference>
<dbReference type="PANTHER" id="PTHR46648">
    <property type="entry name" value="HIT FAMILY PROTEIN 1"/>
    <property type="match status" value="1"/>
</dbReference>
<dbReference type="Proteomes" id="UP000177515">
    <property type="component" value="Chromosome 1"/>
</dbReference>